<feature type="domain" description="Carboxymuconolactone decarboxylase-like" evidence="2">
    <location>
        <begin position="106"/>
        <end position="167"/>
    </location>
</feature>
<gene>
    <name evidence="3" type="ORF">B0I36DRAFT_329480</name>
</gene>
<comment type="caution">
    <text evidence="3">The sequence shown here is derived from an EMBL/GenBank/DDBJ whole genome shotgun (WGS) entry which is preliminary data.</text>
</comment>
<dbReference type="AlphaFoldDB" id="A0A9P8XZD3"/>
<dbReference type="Pfam" id="PF02627">
    <property type="entry name" value="CMD"/>
    <property type="match status" value="1"/>
</dbReference>
<dbReference type="GeneID" id="70184265"/>
<evidence type="ECO:0000313" key="4">
    <source>
        <dbReference type="Proteomes" id="UP000756346"/>
    </source>
</evidence>
<proteinExistence type="predicted"/>
<dbReference type="InterPro" id="IPR029032">
    <property type="entry name" value="AhpD-like"/>
</dbReference>
<keyword evidence="4" id="KW-1185">Reference proteome</keyword>
<feature type="region of interest" description="Disordered" evidence="1">
    <location>
        <begin position="1"/>
        <end position="23"/>
    </location>
</feature>
<sequence length="266" mass="29741">MCSFLRTRFSPWTSSSSFSSIPPRLAPPPSTLLLLRSTNTTTTTTTATRLLRPLHTTRTLKMRIPYVPDPPNPGQSPEDAAVVDRVRQRRHPRPLQPLDLALLHSPPVADGWNSFIGAIRTRTTSLPDSLRELAICRIAVCNRAWYEWAHHAPLAVQYGVSQQFMDEYVKGCADLEGQVTPEVKDKCKAEWAVGDEEWVVLRYTDEMTRNVHVPDEVFAAVKALFDERTVVELTATVAAYNCVSRFLVALDVGERNATGPDAVVHH</sequence>
<dbReference type="Proteomes" id="UP000756346">
    <property type="component" value="Unassembled WGS sequence"/>
</dbReference>
<dbReference type="PANTHER" id="PTHR34846">
    <property type="entry name" value="4-CARBOXYMUCONOLACTONE DECARBOXYLASE FAMILY PROTEIN (AFU_ORTHOLOGUE AFUA_6G11590)"/>
    <property type="match status" value="1"/>
</dbReference>
<dbReference type="InterPro" id="IPR003779">
    <property type="entry name" value="CMD-like"/>
</dbReference>
<dbReference type="OrthoDB" id="9998495at2759"/>
<reference evidence="3" key="1">
    <citation type="journal article" date="2021" name="Nat. Commun.">
        <title>Genetic determinants of endophytism in the Arabidopsis root mycobiome.</title>
        <authorList>
            <person name="Mesny F."/>
            <person name="Miyauchi S."/>
            <person name="Thiergart T."/>
            <person name="Pickel B."/>
            <person name="Atanasova L."/>
            <person name="Karlsson M."/>
            <person name="Huettel B."/>
            <person name="Barry K.W."/>
            <person name="Haridas S."/>
            <person name="Chen C."/>
            <person name="Bauer D."/>
            <person name="Andreopoulos W."/>
            <person name="Pangilinan J."/>
            <person name="LaButti K."/>
            <person name="Riley R."/>
            <person name="Lipzen A."/>
            <person name="Clum A."/>
            <person name="Drula E."/>
            <person name="Henrissat B."/>
            <person name="Kohler A."/>
            <person name="Grigoriev I.V."/>
            <person name="Martin F.M."/>
            <person name="Hacquard S."/>
        </authorList>
    </citation>
    <scope>NUCLEOTIDE SEQUENCE</scope>
    <source>
        <strain evidence="3">MPI-CAGE-CH-0230</strain>
    </source>
</reference>
<dbReference type="PANTHER" id="PTHR34846:SF11">
    <property type="entry name" value="4-CARBOXYMUCONOLACTONE DECARBOXYLASE FAMILY PROTEIN (AFU_ORTHOLOGUE AFUA_6G11590)"/>
    <property type="match status" value="1"/>
</dbReference>
<dbReference type="Gene3D" id="1.20.1290.10">
    <property type="entry name" value="AhpD-like"/>
    <property type="match status" value="1"/>
</dbReference>
<accession>A0A9P8XZD3</accession>
<organism evidence="3 4">
    <name type="scientific">Microdochium trichocladiopsis</name>
    <dbReference type="NCBI Taxonomy" id="1682393"/>
    <lineage>
        <taxon>Eukaryota</taxon>
        <taxon>Fungi</taxon>
        <taxon>Dikarya</taxon>
        <taxon>Ascomycota</taxon>
        <taxon>Pezizomycotina</taxon>
        <taxon>Sordariomycetes</taxon>
        <taxon>Xylariomycetidae</taxon>
        <taxon>Xylariales</taxon>
        <taxon>Microdochiaceae</taxon>
        <taxon>Microdochium</taxon>
    </lineage>
</organism>
<dbReference type="GO" id="GO:0051920">
    <property type="term" value="F:peroxiredoxin activity"/>
    <property type="evidence" value="ECO:0007669"/>
    <property type="project" value="InterPro"/>
</dbReference>
<evidence type="ECO:0000313" key="3">
    <source>
        <dbReference type="EMBL" id="KAH7025937.1"/>
    </source>
</evidence>
<protein>
    <submittedName>
        <fullName evidence="3">AhpD-like protein</fullName>
    </submittedName>
</protein>
<name>A0A9P8XZD3_9PEZI</name>
<dbReference type="SUPFAM" id="SSF69118">
    <property type="entry name" value="AhpD-like"/>
    <property type="match status" value="1"/>
</dbReference>
<dbReference type="EMBL" id="JAGTJQ010000008">
    <property type="protein sequence ID" value="KAH7025937.1"/>
    <property type="molecule type" value="Genomic_DNA"/>
</dbReference>
<dbReference type="RefSeq" id="XP_046009154.1">
    <property type="nucleotide sequence ID" value="XM_046154719.1"/>
</dbReference>
<evidence type="ECO:0000256" key="1">
    <source>
        <dbReference type="SAM" id="MobiDB-lite"/>
    </source>
</evidence>
<evidence type="ECO:0000259" key="2">
    <source>
        <dbReference type="Pfam" id="PF02627"/>
    </source>
</evidence>